<keyword evidence="3" id="KW-0677">Repeat</keyword>
<evidence type="ECO:0000313" key="6">
    <source>
        <dbReference type="EMBL" id="MDC2887987.1"/>
    </source>
</evidence>
<dbReference type="Gene3D" id="2.60.40.420">
    <property type="entry name" value="Cupredoxins - blue copper proteins"/>
    <property type="match status" value="1"/>
</dbReference>
<dbReference type="RefSeq" id="WP_272179731.1">
    <property type="nucleotide sequence ID" value="NZ_JAQOMS010000002.1"/>
</dbReference>
<keyword evidence="2" id="KW-0479">Metal-binding</keyword>
<dbReference type="Proteomes" id="UP001528411">
    <property type="component" value="Unassembled WGS sequence"/>
</dbReference>
<dbReference type="InterPro" id="IPR008972">
    <property type="entry name" value="Cupredoxin"/>
</dbReference>
<evidence type="ECO:0000256" key="5">
    <source>
        <dbReference type="ARBA" id="ARBA00023008"/>
    </source>
</evidence>
<evidence type="ECO:0000256" key="2">
    <source>
        <dbReference type="ARBA" id="ARBA00022723"/>
    </source>
</evidence>
<gene>
    <name evidence="6" type="ORF">PN838_03050</name>
</gene>
<organism evidence="6 7">
    <name type="scientific">Psychrosphaera algicola</name>
    <dbReference type="NCBI Taxonomy" id="3023714"/>
    <lineage>
        <taxon>Bacteria</taxon>
        <taxon>Pseudomonadati</taxon>
        <taxon>Pseudomonadota</taxon>
        <taxon>Gammaproteobacteria</taxon>
        <taxon>Alteromonadales</taxon>
        <taxon>Pseudoalteromonadaceae</taxon>
        <taxon>Psychrosphaera</taxon>
    </lineage>
</organism>
<comment type="similarity">
    <text evidence="1">Belongs to the multicopper oxidase family.</text>
</comment>
<evidence type="ECO:0008006" key="8">
    <source>
        <dbReference type="Google" id="ProtNLM"/>
    </source>
</evidence>
<proteinExistence type="inferred from homology"/>
<dbReference type="PRINTS" id="PR00695">
    <property type="entry name" value="CUNO2RDTASE"/>
</dbReference>
<keyword evidence="4" id="KW-0560">Oxidoreductase</keyword>
<name>A0ABT5FAL7_9GAMM</name>
<keyword evidence="5" id="KW-0186">Copper</keyword>
<sequence length="135" mass="14875">MRVRQITHIIGLLFVIGVISGNAQANNLKTEKAILTAPPMVPPPLNRDHSAKVVIKLETKEQIGALADGVDYVFWSFGDTVRSSFIRVREGDEIEFHLSNHPSSKMPHNIDLHAVTGPIVAAPSHHLPPRTHIDI</sequence>
<dbReference type="EMBL" id="JAQOMS010000002">
    <property type="protein sequence ID" value="MDC2887987.1"/>
    <property type="molecule type" value="Genomic_DNA"/>
</dbReference>
<evidence type="ECO:0000256" key="3">
    <source>
        <dbReference type="ARBA" id="ARBA00022737"/>
    </source>
</evidence>
<dbReference type="InterPro" id="IPR001287">
    <property type="entry name" value="NO2-reductase_Cu"/>
</dbReference>
<evidence type="ECO:0000313" key="7">
    <source>
        <dbReference type="Proteomes" id="UP001528411"/>
    </source>
</evidence>
<keyword evidence="7" id="KW-1185">Reference proteome</keyword>
<comment type="caution">
    <text evidence="6">The sequence shown here is derived from an EMBL/GenBank/DDBJ whole genome shotgun (WGS) entry which is preliminary data.</text>
</comment>
<evidence type="ECO:0000256" key="1">
    <source>
        <dbReference type="ARBA" id="ARBA00010609"/>
    </source>
</evidence>
<protein>
    <recommendedName>
        <fullName evidence="8">Copper-containing nitrite reductase</fullName>
    </recommendedName>
</protein>
<reference evidence="6 7" key="1">
    <citation type="submission" date="2023-01" db="EMBL/GenBank/DDBJ databases">
        <title>Psychrosphaera sp. nov., isolated from marine algae.</title>
        <authorList>
            <person name="Bayburt H."/>
            <person name="Choi B.J."/>
            <person name="Kim J.M."/>
            <person name="Choi D.G."/>
            <person name="Jeon C.O."/>
        </authorList>
    </citation>
    <scope>NUCLEOTIDE SEQUENCE [LARGE SCALE GENOMIC DNA]</scope>
    <source>
        <strain evidence="6 7">G1-22</strain>
    </source>
</reference>
<dbReference type="SUPFAM" id="SSF49503">
    <property type="entry name" value="Cupredoxins"/>
    <property type="match status" value="1"/>
</dbReference>
<accession>A0ABT5FAL7</accession>
<evidence type="ECO:0000256" key="4">
    <source>
        <dbReference type="ARBA" id="ARBA00023002"/>
    </source>
</evidence>